<dbReference type="AlphaFoldDB" id="A0A1H3LR49"/>
<dbReference type="EMBL" id="FNPZ01000001">
    <property type="protein sequence ID" value="SDY66912.1"/>
    <property type="molecule type" value="Genomic_DNA"/>
</dbReference>
<keyword evidence="2" id="KW-1185">Reference proteome</keyword>
<reference evidence="1 2" key="1">
    <citation type="submission" date="2016-10" db="EMBL/GenBank/DDBJ databases">
        <authorList>
            <person name="de Groot N.N."/>
        </authorList>
    </citation>
    <scope>NUCLEOTIDE SEQUENCE [LARGE SCALE GENOMIC DNA]</scope>
    <source>
        <strain evidence="1 2">CGMCC 4.3491</strain>
    </source>
</reference>
<sequence>MFAYETESLIGEGVDGSIASIYYSIKSLINR</sequence>
<dbReference type="Proteomes" id="UP000198891">
    <property type="component" value="Unassembled WGS sequence"/>
</dbReference>
<evidence type="ECO:0000313" key="2">
    <source>
        <dbReference type="Proteomes" id="UP000198891"/>
    </source>
</evidence>
<gene>
    <name evidence="1" type="ORF">SAMN05216554_1097</name>
</gene>
<evidence type="ECO:0000313" key="1">
    <source>
        <dbReference type="EMBL" id="SDY66912.1"/>
    </source>
</evidence>
<accession>A0A1H3LR49</accession>
<protein>
    <submittedName>
        <fullName evidence="1">Uncharacterized protein</fullName>
    </submittedName>
</protein>
<name>A0A1H3LR49_9MICO</name>
<organism evidence="1 2">
    <name type="scientific">Herbiconiux ginsengi</name>
    <dbReference type="NCBI Taxonomy" id="381665"/>
    <lineage>
        <taxon>Bacteria</taxon>
        <taxon>Bacillati</taxon>
        <taxon>Actinomycetota</taxon>
        <taxon>Actinomycetes</taxon>
        <taxon>Micrococcales</taxon>
        <taxon>Microbacteriaceae</taxon>
        <taxon>Herbiconiux</taxon>
    </lineage>
</organism>
<proteinExistence type="predicted"/>